<reference evidence="3" key="1">
    <citation type="journal article" date="2019" name="Int. J. Syst. Evol. Microbiol.">
        <title>The Global Catalogue of Microorganisms (GCM) 10K type strain sequencing project: providing services to taxonomists for standard genome sequencing and annotation.</title>
        <authorList>
            <consortium name="The Broad Institute Genomics Platform"/>
            <consortium name="The Broad Institute Genome Sequencing Center for Infectious Disease"/>
            <person name="Wu L."/>
            <person name="Ma J."/>
        </authorList>
    </citation>
    <scope>NUCLEOTIDE SEQUENCE [LARGE SCALE GENOMIC DNA]</scope>
    <source>
        <strain evidence="3">CCM 8875</strain>
    </source>
</reference>
<dbReference type="NCBIfam" id="NF005450">
    <property type="entry name" value="PRK07042.1"/>
    <property type="match status" value="1"/>
</dbReference>
<organism evidence="2 3">
    <name type="scientific">Paracoccus nototheniae</name>
    <dbReference type="NCBI Taxonomy" id="2489002"/>
    <lineage>
        <taxon>Bacteria</taxon>
        <taxon>Pseudomonadati</taxon>
        <taxon>Pseudomonadota</taxon>
        <taxon>Alphaproteobacteria</taxon>
        <taxon>Rhodobacterales</taxon>
        <taxon>Paracoccaceae</taxon>
        <taxon>Paracoccus</taxon>
    </lineage>
</organism>
<protein>
    <submittedName>
        <fullName evidence="2">Amidase</fullName>
        <ecNumber evidence="2">3.5.1.4</ecNumber>
    </submittedName>
</protein>
<dbReference type="PANTHER" id="PTHR11895">
    <property type="entry name" value="TRANSAMIDASE"/>
    <property type="match status" value="1"/>
</dbReference>
<accession>A0ABW4DX29</accession>
<dbReference type="SUPFAM" id="SSF75304">
    <property type="entry name" value="Amidase signature (AS) enzymes"/>
    <property type="match status" value="1"/>
</dbReference>
<keyword evidence="2" id="KW-0378">Hydrolase</keyword>
<sequence length="468" mass="49342">MSRLNELTAAEMTDGFASGALSPVEVTRDVLAQIELCEGQLNSLWTVDPDIALTAASAAEDRWRRGAQIVVNGVSLDGVPVTIKENIATAGVAMPLGTTVSDMTPRPTDAPPAARLREAGAVFLGRTTMPDFGMLSSGLSSFHRLARNPWNTAMNPGGSSAGAGVAGAAGYGPIHLGTDIGGSIRLPAAWCGLVGLKPSLGRVPIDPPFMGRAAGPMTRTVRDAAMAMAVLAQPDSRDYRALPPADIDWLDLDRDLSGLRIGLLMDAGCGMAVDPQVTDAVTAAARLFQDAGAVIEPLAPWMSPDLLQALDDFWRTRAGLDVQALDPAQRQAILPVIREWAETGLGRSGEDVYRSYAATVEIRRLTVAATVAFDLVLSPVSPNVSFPADWAYPAQNDVARAMAHIGFTAPYNISEQPAISVPCGHDAAGVPIGLQISGRRFDDLGVLRAARAWEGIRPTPRPWPFAAS</sequence>
<comment type="caution">
    <text evidence="2">The sequence shown here is derived from an EMBL/GenBank/DDBJ whole genome shotgun (WGS) entry which is preliminary data.</text>
</comment>
<dbReference type="InterPro" id="IPR023631">
    <property type="entry name" value="Amidase_dom"/>
</dbReference>
<name>A0ABW4DX29_9RHOB</name>
<dbReference type="Proteomes" id="UP001597302">
    <property type="component" value="Unassembled WGS sequence"/>
</dbReference>
<dbReference type="RefSeq" id="WP_131572637.1">
    <property type="nucleotide sequence ID" value="NZ_JBHTOQ010000028.1"/>
</dbReference>
<evidence type="ECO:0000259" key="1">
    <source>
        <dbReference type="Pfam" id="PF01425"/>
    </source>
</evidence>
<gene>
    <name evidence="2" type="ORF">ACFQ5P_13610</name>
</gene>
<feature type="domain" description="Amidase" evidence="1">
    <location>
        <begin position="25"/>
        <end position="446"/>
    </location>
</feature>
<keyword evidence="3" id="KW-1185">Reference proteome</keyword>
<dbReference type="EMBL" id="JBHTOQ010000028">
    <property type="protein sequence ID" value="MFD1482327.1"/>
    <property type="molecule type" value="Genomic_DNA"/>
</dbReference>
<dbReference type="Pfam" id="PF01425">
    <property type="entry name" value="Amidase"/>
    <property type="match status" value="1"/>
</dbReference>
<dbReference type="InterPro" id="IPR036928">
    <property type="entry name" value="AS_sf"/>
</dbReference>
<proteinExistence type="predicted"/>
<dbReference type="Gene3D" id="3.90.1300.10">
    <property type="entry name" value="Amidase signature (AS) domain"/>
    <property type="match status" value="1"/>
</dbReference>
<evidence type="ECO:0000313" key="2">
    <source>
        <dbReference type="EMBL" id="MFD1482327.1"/>
    </source>
</evidence>
<dbReference type="EC" id="3.5.1.4" evidence="2"/>
<dbReference type="PANTHER" id="PTHR11895:SF173">
    <property type="entry name" value="GLUTAMYL-TRNA AMIDOTRANSFERASE SUBUNIT A"/>
    <property type="match status" value="1"/>
</dbReference>
<dbReference type="GO" id="GO:0004040">
    <property type="term" value="F:amidase activity"/>
    <property type="evidence" value="ECO:0007669"/>
    <property type="project" value="UniProtKB-EC"/>
</dbReference>
<evidence type="ECO:0000313" key="3">
    <source>
        <dbReference type="Proteomes" id="UP001597302"/>
    </source>
</evidence>
<dbReference type="InterPro" id="IPR000120">
    <property type="entry name" value="Amidase"/>
</dbReference>